<dbReference type="InterPro" id="IPR013187">
    <property type="entry name" value="F-box-assoc_dom_typ3"/>
</dbReference>
<dbReference type="HOGENOM" id="CLU_039676_0_0_1"/>
<dbReference type="EnsemblPlants" id="ORUFI04G25250.1">
    <property type="protein sequence ID" value="ORUFI04G25250.1"/>
    <property type="gene ID" value="ORUFI04G25250"/>
</dbReference>
<feature type="domain" description="F-box associated beta-propeller type 3" evidence="2">
    <location>
        <begin position="151"/>
        <end position="352"/>
    </location>
</feature>
<dbReference type="SUPFAM" id="SSF81383">
    <property type="entry name" value="F-box domain"/>
    <property type="match status" value="1"/>
</dbReference>
<dbReference type="Pfam" id="PF08268">
    <property type="entry name" value="FBA_3"/>
    <property type="match status" value="1"/>
</dbReference>
<dbReference type="InterPro" id="IPR011043">
    <property type="entry name" value="Gal_Oxase/kelch_b-propeller"/>
</dbReference>
<reference evidence="4" key="1">
    <citation type="submission" date="2013-06" db="EMBL/GenBank/DDBJ databases">
        <authorList>
            <person name="Zhao Q."/>
        </authorList>
    </citation>
    <scope>NUCLEOTIDE SEQUENCE</scope>
    <source>
        <strain evidence="4">cv. W1943</strain>
    </source>
</reference>
<dbReference type="Gramene" id="ORUFI04G25250.1">
    <property type="protein sequence ID" value="ORUFI04G25250.1"/>
    <property type="gene ID" value="ORUFI04G25250"/>
</dbReference>
<organism evidence="3 4">
    <name type="scientific">Oryza rufipogon</name>
    <name type="common">Brownbeard rice</name>
    <name type="synonym">Asian wild rice</name>
    <dbReference type="NCBI Taxonomy" id="4529"/>
    <lineage>
        <taxon>Eukaryota</taxon>
        <taxon>Viridiplantae</taxon>
        <taxon>Streptophyta</taxon>
        <taxon>Embryophyta</taxon>
        <taxon>Tracheophyta</taxon>
        <taxon>Spermatophyta</taxon>
        <taxon>Magnoliopsida</taxon>
        <taxon>Liliopsida</taxon>
        <taxon>Poales</taxon>
        <taxon>Poaceae</taxon>
        <taxon>BOP clade</taxon>
        <taxon>Oryzoideae</taxon>
        <taxon>Oryzeae</taxon>
        <taxon>Oryzinae</taxon>
        <taxon>Oryza</taxon>
    </lineage>
</organism>
<protein>
    <recommendedName>
        <fullName evidence="2">F-box associated beta-propeller type 3 domain-containing protein</fullName>
    </recommendedName>
</protein>
<dbReference type="AlphaFoldDB" id="A0A0E0PDE3"/>
<evidence type="ECO:0000259" key="2">
    <source>
        <dbReference type="Pfam" id="PF08268"/>
    </source>
</evidence>
<dbReference type="PANTHER" id="PTHR31672">
    <property type="entry name" value="BNACNNG10540D PROTEIN"/>
    <property type="match status" value="1"/>
</dbReference>
<dbReference type="SUPFAM" id="SSF50965">
    <property type="entry name" value="Galactose oxidase, central domain"/>
    <property type="match status" value="1"/>
</dbReference>
<proteinExistence type="predicted"/>
<dbReference type="OMA" id="KDGTHTF"/>
<accession>A0A0E0PDE3</accession>
<dbReference type="InterPro" id="IPR050796">
    <property type="entry name" value="SCF_F-box_component"/>
</dbReference>
<reference evidence="3" key="2">
    <citation type="submission" date="2015-06" db="UniProtKB">
        <authorList>
            <consortium name="EnsemblPlants"/>
        </authorList>
    </citation>
    <scope>IDENTIFICATION</scope>
</reference>
<dbReference type="NCBIfam" id="TIGR01640">
    <property type="entry name" value="F_box_assoc_1"/>
    <property type="match status" value="1"/>
</dbReference>
<feature type="region of interest" description="Disordered" evidence="1">
    <location>
        <begin position="422"/>
        <end position="441"/>
    </location>
</feature>
<dbReference type="PANTHER" id="PTHR31672:SF13">
    <property type="entry name" value="F-BOX PROTEIN CPR30-LIKE"/>
    <property type="match status" value="1"/>
</dbReference>
<name>A0A0E0PDE3_ORYRU</name>
<evidence type="ECO:0000313" key="4">
    <source>
        <dbReference type="Proteomes" id="UP000008022"/>
    </source>
</evidence>
<keyword evidence="4" id="KW-1185">Reference proteome</keyword>
<sequence>MAADDDAEHETSPASASASSAPATRKRKRPGATATDGAPAQSADDAGGMCDDVLRNIFSRLPARAAVACTALSKHHRRLVTGAEFRRLHLLLGAPLPRPHVAYLATAPITRRGDDRVVSKFHGFHVAGAGMGIGAHAPMRALTDGRYENKSYVNTCNGVILLAMKKKTSSRSFILWNPAIADDEKKLTIPEGLQDNGEYYVAGLGYGRRSKTYKLLLCRLKCLSSKGPGGCRIFYRCAELVVYTLGAGAGAGDQPRTVLSGLDTKIKRQSLYLDGTIYLLDAEDSIVFAFDVDDETVTTIDLPGERSITKHASSKLMEMSGRVCVVTKDGTHTFSVWLLVAEDDHRWQRRCVIGESNIYYRSITAAWDHGDALLLLVDGSPYLYDITDERMTKTEMPIDVKPEEAAYTLCWGYKPTLVSPGSIVGDGDGDEEEGRRRRGRDRTADIVAAVRPVRERDVRRGRKATLDVTCFMEMLVRIMRELPGGMQDVIDMPLLNASLDVRYRYSDDED</sequence>
<dbReference type="eggNOG" id="ENOG502R6I6">
    <property type="taxonomic scope" value="Eukaryota"/>
</dbReference>
<evidence type="ECO:0000313" key="3">
    <source>
        <dbReference type="EnsemblPlants" id="ORUFI04G25250.1"/>
    </source>
</evidence>
<dbReference type="InterPro" id="IPR036047">
    <property type="entry name" value="F-box-like_dom_sf"/>
</dbReference>
<dbReference type="Proteomes" id="UP000008022">
    <property type="component" value="Unassembled WGS sequence"/>
</dbReference>
<feature type="region of interest" description="Disordered" evidence="1">
    <location>
        <begin position="1"/>
        <end position="46"/>
    </location>
</feature>
<feature type="compositionally biased region" description="Low complexity" evidence="1">
    <location>
        <begin position="12"/>
        <end position="23"/>
    </location>
</feature>
<evidence type="ECO:0000256" key="1">
    <source>
        <dbReference type="SAM" id="MobiDB-lite"/>
    </source>
</evidence>
<dbReference type="InterPro" id="IPR017451">
    <property type="entry name" value="F-box-assoc_interact_dom"/>
</dbReference>